<evidence type="ECO:0000313" key="14">
    <source>
        <dbReference type="EMBL" id="EDV23485.1"/>
    </source>
</evidence>
<dbReference type="FunCoup" id="B3S109">
    <property type="interactions" value="1858"/>
</dbReference>
<dbReference type="GO" id="GO:0160157">
    <property type="term" value="C:branched-chain alpha-ketoacid dehydrogenase complex"/>
    <property type="evidence" value="ECO:0000318"/>
    <property type="project" value="GO_Central"/>
</dbReference>
<dbReference type="PhylomeDB" id="B3S109"/>
<dbReference type="GeneID" id="6755608"/>
<dbReference type="FunFam" id="4.10.320.10:FF:000002">
    <property type="entry name" value="Dihydrolipoamide acetyltransferase component of pyruvate dehydrogenase complex"/>
    <property type="match status" value="1"/>
</dbReference>
<evidence type="ECO:0000256" key="11">
    <source>
        <dbReference type="SAM" id="MobiDB-lite"/>
    </source>
</evidence>
<dbReference type="Pfam" id="PF00364">
    <property type="entry name" value="Biotin_lipoyl"/>
    <property type="match status" value="1"/>
</dbReference>
<dbReference type="InterPro" id="IPR036625">
    <property type="entry name" value="E3-bd_dom_sf"/>
</dbReference>
<dbReference type="InterPro" id="IPR050743">
    <property type="entry name" value="2-oxoacid_DH_E2_comp"/>
</dbReference>
<comment type="cofactor">
    <cofactor evidence="1 10">
        <name>(R)-lipoate</name>
        <dbReference type="ChEBI" id="CHEBI:83088"/>
    </cofactor>
</comment>
<dbReference type="Gene3D" id="4.10.320.10">
    <property type="entry name" value="E3-binding domain"/>
    <property type="match status" value="1"/>
</dbReference>
<organism evidence="14 15">
    <name type="scientific">Trichoplax adhaerens</name>
    <name type="common">Trichoplax reptans</name>
    <dbReference type="NCBI Taxonomy" id="10228"/>
    <lineage>
        <taxon>Eukaryota</taxon>
        <taxon>Metazoa</taxon>
        <taxon>Placozoa</taxon>
        <taxon>Uniplacotomia</taxon>
        <taxon>Trichoplacea</taxon>
        <taxon>Trichoplacidae</taxon>
        <taxon>Trichoplax</taxon>
    </lineage>
</organism>
<dbReference type="PANTHER" id="PTHR43178:SF5">
    <property type="entry name" value="LIPOAMIDE ACYLTRANSFERASE COMPONENT OF BRANCHED-CHAIN ALPHA-KETO ACID DEHYDROGENASE COMPLEX, MITOCHONDRIAL"/>
    <property type="match status" value="1"/>
</dbReference>
<dbReference type="InterPro" id="IPR004167">
    <property type="entry name" value="PSBD"/>
</dbReference>
<sequence>TASLGKVIAFNLSDIGEGITEVSIKEWFVKVGDPVAQFDNVCEVQSDKASVTITSRYDGIVTKLYYEVDDIANVGTPLIDIELNDDAADSEGIQSTPEQQDSTPKEATQSRKVLATPAVRKIAMENKIDLAKVPATGKDGRVLKEDMLRYLEQPQASETVKEPAPISSKPTPKQSPIDDGVPVPIRGIRKAMVKTMTESLKVPQFGYCDEISMNALSDLIAKWKQSGSTPIGMMPFFIKAASLALKEFPILNSSVDENCENIIYKSSHNVGFAMDSEQGLIVPNIKNVQELSLVDVSLEFSRLRELGMAGKLGVDDLSGGTFTLSNIGSIGGTYSHPVILTPQVVIGAFGRTQVVPRFNESGQVHEAKLMNVSWSADHRIIEGAVMARFSNLWKSFVENPHLMLMHLK</sequence>
<dbReference type="RefSeq" id="XP_002114395.1">
    <property type="nucleotide sequence ID" value="XM_002114359.1"/>
</dbReference>
<dbReference type="GO" id="GO:0005759">
    <property type="term" value="C:mitochondrial matrix"/>
    <property type="evidence" value="ECO:0007669"/>
    <property type="project" value="UniProtKB-SubCell"/>
</dbReference>
<evidence type="ECO:0000256" key="4">
    <source>
        <dbReference type="ARBA" id="ARBA00022679"/>
    </source>
</evidence>
<dbReference type="PROSITE" id="PS00189">
    <property type="entry name" value="LIPOYL"/>
    <property type="match status" value="1"/>
</dbReference>
<evidence type="ECO:0000256" key="1">
    <source>
        <dbReference type="ARBA" id="ARBA00001938"/>
    </source>
</evidence>
<protein>
    <recommendedName>
        <fullName evidence="10">Dihydrolipoamide acetyltransferase component of pyruvate dehydrogenase complex</fullName>
        <ecNumber evidence="10">2.3.1.-</ecNumber>
    </recommendedName>
</protein>
<dbReference type="EC" id="2.3.1.-" evidence="10"/>
<dbReference type="Pfam" id="PF00198">
    <property type="entry name" value="2-oxoacid_dh"/>
    <property type="match status" value="1"/>
</dbReference>
<dbReference type="SUPFAM" id="SSF51230">
    <property type="entry name" value="Single hybrid motif"/>
    <property type="match status" value="1"/>
</dbReference>
<dbReference type="EMBL" id="DS985247">
    <property type="protein sequence ID" value="EDV23485.1"/>
    <property type="molecule type" value="Genomic_DNA"/>
</dbReference>
<dbReference type="GO" id="GO:0005829">
    <property type="term" value="C:cytosol"/>
    <property type="evidence" value="ECO:0007669"/>
    <property type="project" value="UniProtKB-ARBA"/>
</dbReference>
<dbReference type="CTD" id="6755608"/>
<evidence type="ECO:0000256" key="10">
    <source>
        <dbReference type="RuleBase" id="RU003423"/>
    </source>
</evidence>
<dbReference type="CDD" id="cd06849">
    <property type="entry name" value="lipoyl_domain"/>
    <property type="match status" value="1"/>
</dbReference>
<evidence type="ECO:0000256" key="9">
    <source>
        <dbReference type="ARBA" id="ARBA00051775"/>
    </source>
</evidence>
<dbReference type="InterPro" id="IPR023213">
    <property type="entry name" value="CAT-like_dom_sf"/>
</dbReference>
<feature type="domain" description="Lipoyl-binding" evidence="12">
    <location>
        <begin position="7"/>
        <end position="82"/>
    </location>
</feature>
<dbReference type="Gene3D" id="3.30.559.10">
    <property type="entry name" value="Chloramphenicol acetyltransferase-like domain"/>
    <property type="match status" value="1"/>
</dbReference>
<dbReference type="FunFam" id="2.40.50.100:FF:000013">
    <property type="entry name" value="Dihydrolipoamide acetyltransferase component of pyruvate dehydrogenase complex"/>
    <property type="match status" value="1"/>
</dbReference>
<dbReference type="Gene3D" id="2.40.50.100">
    <property type="match status" value="1"/>
</dbReference>
<dbReference type="InterPro" id="IPR000089">
    <property type="entry name" value="Biotin_lipoyl"/>
</dbReference>
<evidence type="ECO:0000259" key="12">
    <source>
        <dbReference type="PROSITE" id="PS50968"/>
    </source>
</evidence>
<evidence type="ECO:0000313" key="15">
    <source>
        <dbReference type="Proteomes" id="UP000009022"/>
    </source>
</evidence>
<dbReference type="InterPro" id="IPR001078">
    <property type="entry name" value="2-oxoacid_DH_actylTfrase"/>
</dbReference>
<feature type="region of interest" description="Disordered" evidence="11">
    <location>
        <begin position="89"/>
        <end position="112"/>
    </location>
</feature>
<keyword evidence="8 10" id="KW-0012">Acyltransferase</keyword>
<feature type="non-terminal residue" evidence="14">
    <location>
        <position position="1"/>
    </location>
</feature>
<evidence type="ECO:0000256" key="6">
    <source>
        <dbReference type="ARBA" id="ARBA00022946"/>
    </source>
</evidence>
<dbReference type="InParanoid" id="B3S109"/>
<evidence type="ECO:0000256" key="8">
    <source>
        <dbReference type="ARBA" id="ARBA00023315"/>
    </source>
</evidence>
<dbReference type="Proteomes" id="UP000009022">
    <property type="component" value="Unassembled WGS sequence"/>
</dbReference>
<comment type="subcellular location">
    <subcellularLocation>
        <location evidence="2">Mitochondrion matrix</location>
    </subcellularLocation>
</comment>
<dbReference type="Pfam" id="PF02817">
    <property type="entry name" value="E3_binding"/>
    <property type="match status" value="1"/>
</dbReference>
<feature type="domain" description="Peripheral subunit-binding (PSBD)" evidence="13">
    <location>
        <begin position="114"/>
        <end position="151"/>
    </location>
</feature>
<dbReference type="OMA" id="MPFCIKA"/>
<dbReference type="SUPFAM" id="SSF47005">
    <property type="entry name" value="Peripheral subunit-binding domain of 2-oxo acid dehydrogenase complex"/>
    <property type="match status" value="1"/>
</dbReference>
<keyword evidence="7" id="KW-0496">Mitochondrion</keyword>
<evidence type="ECO:0000256" key="3">
    <source>
        <dbReference type="ARBA" id="ARBA00007317"/>
    </source>
</evidence>
<dbReference type="eggNOG" id="KOG0558">
    <property type="taxonomic scope" value="Eukaryota"/>
</dbReference>
<dbReference type="PANTHER" id="PTHR43178">
    <property type="entry name" value="DIHYDROLIPOAMIDE ACETYLTRANSFERASE COMPONENT OF PYRUVATE DEHYDROGENASE COMPLEX"/>
    <property type="match status" value="1"/>
</dbReference>
<dbReference type="SUPFAM" id="SSF52777">
    <property type="entry name" value="CoA-dependent acyltransferases"/>
    <property type="match status" value="1"/>
</dbReference>
<keyword evidence="6" id="KW-0809">Transit peptide</keyword>
<feature type="region of interest" description="Disordered" evidence="11">
    <location>
        <begin position="153"/>
        <end position="182"/>
    </location>
</feature>
<evidence type="ECO:0000256" key="7">
    <source>
        <dbReference type="ARBA" id="ARBA00023128"/>
    </source>
</evidence>
<comment type="catalytic activity">
    <reaction evidence="9">
        <text>N(6)-[(R)-dihydrolipoyl]-L-lysyl-[protein] + 2-methylpropanoyl-CoA = N(6)-[(R)-S(8)-2-methylpropanoyldihydrolipoyl]-L-lysyl-[protein] + CoA</text>
        <dbReference type="Rhea" id="RHEA:18865"/>
        <dbReference type="Rhea" id="RHEA-COMP:10475"/>
        <dbReference type="Rhea" id="RHEA-COMP:10497"/>
        <dbReference type="ChEBI" id="CHEBI:57287"/>
        <dbReference type="ChEBI" id="CHEBI:57338"/>
        <dbReference type="ChEBI" id="CHEBI:83100"/>
        <dbReference type="ChEBI" id="CHEBI:83142"/>
        <dbReference type="EC" id="2.3.1.168"/>
    </reaction>
    <physiologicalReaction direction="left-to-right" evidence="9">
        <dbReference type="Rhea" id="RHEA:18866"/>
    </physiologicalReaction>
</comment>
<evidence type="ECO:0000256" key="5">
    <source>
        <dbReference type="ARBA" id="ARBA00022823"/>
    </source>
</evidence>
<dbReference type="KEGG" id="tad:TRIADDRAFT_28052"/>
<accession>B3S109</accession>
<keyword evidence="5 10" id="KW-0450">Lipoyl</keyword>
<reference evidence="14 15" key="1">
    <citation type="journal article" date="2008" name="Nature">
        <title>The Trichoplax genome and the nature of placozoans.</title>
        <authorList>
            <person name="Srivastava M."/>
            <person name="Begovic E."/>
            <person name="Chapman J."/>
            <person name="Putnam N.H."/>
            <person name="Hellsten U."/>
            <person name="Kawashima T."/>
            <person name="Kuo A."/>
            <person name="Mitros T."/>
            <person name="Salamov A."/>
            <person name="Carpenter M.L."/>
            <person name="Signorovitch A.Y."/>
            <person name="Moreno M.A."/>
            <person name="Kamm K."/>
            <person name="Grimwood J."/>
            <person name="Schmutz J."/>
            <person name="Shapiro H."/>
            <person name="Grigoriev I.V."/>
            <person name="Buss L.W."/>
            <person name="Schierwater B."/>
            <person name="Dellaporta S.L."/>
            <person name="Rokhsar D.S."/>
        </authorList>
    </citation>
    <scope>NUCLEOTIDE SEQUENCE [LARGE SCALE GENOMIC DNA]</scope>
    <source>
        <strain evidence="14 15">Grell-BS-1999</strain>
    </source>
</reference>
<dbReference type="PROSITE" id="PS50968">
    <property type="entry name" value="BIOTINYL_LIPOYL"/>
    <property type="match status" value="1"/>
</dbReference>
<dbReference type="GO" id="GO:0043754">
    <property type="term" value="F:dihydrolipoamide branched chain acyltransferase activity"/>
    <property type="evidence" value="ECO:0007669"/>
    <property type="project" value="UniProtKB-EC"/>
</dbReference>
<gene>
    <name evidence="14" type="ORF">TRIADDRAFT_28052</name>
</gene>
<evidence type="ECO:0000256" key="2">
    <source>
        <dbReference type="ARBA" id="ARBA00004305"/>
    </source>
</evidence>
<proteinExistence type="inferred from homology"/>
<dbReference type="GO" id="GO:0005739">
    <property type="term" value="C:mitochondrion"/>
    <property type="evidence" value="ECO:0000318"/>
    <property type="project" value="GO_Central"/>
</dbReference>
<dbReference type="STRING" id="10228.B3S109"/>
<dbReference type="InterPro" id="IPR011053">
    <property type="entry name" value="Single_hybrid_motif"/>
</dbReference>
<dbReference type="OrthoDB" id="202158at2759"/>
<comment type="similarity">
    <text evidence="3 10">Belongs to the 2-oxoacid dehydrogenase family.</text>
</comment>
<keyword evidence="15" id="KW-1185">Reference proteome</keyword>
<keyword evidence="4 10" id="KW-0808">Transferase</keyword>
<dbReference type="AlphaFoldDB" id="B3S109"/>
<dbReference type="FunFam" id="3.30.559.10:FF:000027">
    <property type="entry name" value="Dihydrolipoamide acetyltransferase component of pyruvate dehydrogenase complex"/>
    <property type="match status" value="1"/>
</dbReference>
<name>B3S109_TRIAD</name>
<evidence type="ECO:0000259" key="13">
    <source>
        <dbReference type="PROSITE" id="PS51826"/>
    </source>
</evidence>
<feature type="compositionally biased region" description="Polar residues" evidence="11">
    <location>
        <begin position="92"/>
        <end position="111"/>
    </location>
</feature>
<dbReference type="InterPro" id="IPR003016">
    <property type="entry name" value="2-oxoA_DH_lipoyl-BS"/>
</dbReference>
<dbReference type="HOGENOM" id="CLU_016733_10_0_1"/>
<dbReference type="PROSITE" id="PS51826">
    <property type="entry name" value="PSBD"/>
    <property type="match status" value="1"/>
</dbReference>